<dbReference type="Pfam" id="PF07850">
    <property type="entry name" value="Renin_r"/>
    <property type="match status" value="1"/>
</dbReference>
<dbReference type="GO" id="GO:0031982">
    <property type="term" value="C:vesicle"/>
    <property type="evidence" value="ECO:0007669"/>
    <property type="project" value="UniProtKB-SubCell"/>
</dbReference>
<dbReference type="GO" id="GO:0038023">
    <property type="term" value="F:signaling receptor activity"/>
    <property type="evidence" value="ECO:0007669"/>
    <property type="project" value="InterPro"/>
</dbReference>
<accession>A0A9N9S2M5</accession>
<keyword evidence="10 12" id="KW-0472">Membrane</keyword>
<evidence type="ECO:0000256" key="4">
    <source>
        <dbReference type="ARBA" id="ARBA00022475"/>
    </source>
</evidence>
<dbReference type="GO" id="GO:0009897">
    <property type="term" value="C:external side of plasma membrane"/>
    <property type="evidence" value="ECO:0007669"/>
    <property type="project" value="TreeGrafter"/>
</dbReference>
<keyword evidence="4" id="KW-1003">Cell membrane</keyword>
<dbReference type="InterPro" id="IPR057318">
    <property type="entry name" value="RENR_N"/>
</dbReference>
<organism evidence="16 17">
    <name type="scientific">Chironomus riparius</name>
    <dbReference type="NCBI Taxonomy" id="315576"/>
    <lineage>
        <taxon>Eukaryota</taxon>
        <taxon>Metazoa</taxon>
        <taxon>Ecdysozoa</taxon>
        <taxon>Arthropoda</taxon>
        <taxon>Hexapoda</taxon>
        <taxon>Insecta</taxon>
        <taxon>Pterygota</taxon>
        <taxon>Neoptera</taxon>
        <taxon>Endopterygota</taxon>
        <taxon>Diptera</taxon>
        <taxon>Nematocera</taxon>
        <taxon>Chironomoidea</taxon>
        <taxon>Chironomidae</taxon>
        <taxon>Chironominae</taxon>
        <taxon>Chironomus</taxon>
    </lineage>
</organism>
<dbReference type="InterPro" id="IPR056780">
    <property type="entry name" value="Renin_r_C"/>
</dbReference>
<feature type="chain" id="PRO_5040160620" description="Renin receptor" evidence="13">
    <location>
        <begin position="18"/>
        <end position="310"/>
    </location>
</feature>
<proteinExistence type="predicted"/>
<feature type="signal peptide" evidence="13">
    <location>
        <begin position="1"/>
        <end position="17"/>
    </location>
</feature>
<evidence type="ECO:0000256" key="9">
    <source>
        <dbReference type="ARBA" id="ARBA00022989"/>
    </source>
</evidence>
<dbReference type="OrthoDB" id="7866065at2759"/>
<gene>
    <name evidence="16" type="ORF">CHIRRI_LOCUS11811</name>
</gene>
<dbReference type="GO" id="GO:0098588">
    <property type="term" value="C:bounding membrane of organelle"/>
    <property type="evidence" value="ECO:0007669"/>
    <property type="project" value="UniProtKB-ARBA"/>
</dbReference>
<evidence type="ECO:0000256" key="11">
    <source>
        <dbReference type="ARBA" id="ARBA00023170"/>
    </source>
</evidence>
<keyword evidence="11" id="KW-0675">Receptor</keyword>
<dbReference type="PROSITE" id="PS51257">
    <property type="entry name" value="PROKAR_LIPOPROTEIN"/>
    <property type="match status" value="1"/>
</dbReference>
<feature type="domain" description="Renin receptor N-terminal" evidence="15">
    <location>
        <begin position="17"/>
        <end position="232"/>
    </location>
</feature>
<keyword evidence="8" id="KW-0256">Endoplasmic reticulum</keyword>
<keyword evidence="5" id="KW-0165">Cleavage on pair of basic residues</keyword>
<evidence type="ECO:0000256" key="13">
    <source>
        <dbReference type="SAM" id="SignalP"/>
    </source>
</evidence>
<keyword evidence="9 12" id="KW-1133">Transmembrane helix</keyword>
<feature type="transmembrane region" description="Helical" evidence="12">
    <location>
        <begin position="269"/>
        <end position="291"/>
    </location>
</feature>
<evidence type="ECO:0000313" key="16">
    <source>
        <dbReference type="EMBL" id="CAG9808979.1"/>
    </source>
</evidence>
<evidence type="ECO:0000256" key="2">
    <source>
        <dbReference type="ARBA" id="ARBA00004251"/>
    </source>
</evidence>
<reference evidence="16" key="1">
    <citation type="submission" date="2022-01" db="EMBL/GenBank/DDBJ databases">
        <authorList>
            <person name="King R."/>
        </authorList>
    </citation>
    <scope>NUCLEOTIDE SEQUENCE</scope>
</reference>
<dbReference type="PANTHER" id="PTHR13351">
    <property type="entry name" value="RENIN RECEPTOR"/>
    <property type="match status" value="1"/>
</dbReference>
<evidence type="ECO:0000259" key="15">
    <source>
        <dbReference type="Pfam" id="PF25294"/>
    </source>
</evidence>
<dbReference type="PANTHER" id="PTHR13351:SF1">
    <property type="entry name" value="RENIN RECEPTOR"/>
    <property type="match status" value="1"/>
</dbReference>
<evidence type="ECO:0000256" key="5">
    <source>
        <dbReference type="ARBA" id="ARBA00022685"/>
    </source>
</evidence>
<dbReference type="InterPro" id="IPR012493">
    <property type="entry name" value="Renin_rcpt"/>
</dbReference>
<reference evidence="16" key="2">
    <citation type="submission" date="2022-10" db="EMBL/GenBank/DDBJ databases">
        <authorList>
            <consortium name="ENA_rothamsted_submissions"/>
            <consortium name="culmorum"/>
            <person name="King R."/>
        </authorList>
    </citation>
    <scope>NUCLEOTIDE SEQUENCE</scope>
</reference>
<evidence type="ECO:0000313" key="17">
    <source>
        <dbReference type="Proteomes" id="UP001153620"/>
    </source>
</evidence>
<evidence type="ECO:0000259" key="14">
    <source>
        <dbReference type="Pfam" id="PF07850"/>
    </source>
</evidence>
<sequence length="310" mass="34174">MEKSILIVLTVISIVSCNDFTILSSPKSIVFKGSSDLPSSAISEVFAASLGYSVYSTEPWDGLSVLDPFHTAKSVVSFVVEDANNLKFDNSKSFEITGNDFFFEDAITTKVLDHSHLAININLIDQEGDIETSIGEIEQSPISEKNQILSSKDKADKEFLSQISYLQRMSDVLANMKTKPAFISIHLSMKSLSKKTSESEANKLLTATLKKLNDVIQKTYDNEALVAVITIPSYPHHSRAKRAAEDDDIAVKYNLADLASANYPVVFNIILWFSLVMVFALIAISLALGNVEDKDSIIYRMTGARGKKDN</sequence>
<dbReference type="EMBL" id="OU895879">
    <property type="protein sequence ID" value="CAG9808979.1"/>
    <property type="molecule type" value="Genomic_DNA"/>
</dbReference>
<dbReference type="AlphaFoldDB" id="A0A9N9S2M5"/>
<dbReference type="Proteomes" id="UP001153620">
    <property type="component" value="Chromosome 3"/>
</dbReference>
<protein>
    <recommendedName>
        <fullName evidence="18">Renin receptor</fullName>
    </recommendedName>
</protein>
<evidence type="ECO:0008006" key="18">
    <source>
        <dbReference type="Google" id="ProtNLM"/>
    </source>
</evidence>
<evidence type="ECO:0000256" key="7">
    <source>
        <dbReference type="ARBA" id="ARBA00022729"/>
    </source>
</evidence>
<evidence type="ECO:0000256" key="12">
    <source>
        <dbReference type="SAM" id="Phobius"/>
    </source>
</evidence>
<keyword evidence="17" id="KW-1185">Reference proteome</keyword>
<comment type="subcellular location">
    <subcellularLocation>
        <location evidence="2">Cell membrane</location>
        <topology evidence="2">Single-pass type I membrane protein</topology>
    </subcellularLocation>
    <subcellularLocation>
        <location evidence="1">Endoplasmic reticulum membrane</location>
        <topology evidence="1">Single-pass type I membrane protein</topology>
    </subcellularLocation>
    <subcellularLocation>
        <location evidence="3">Vesicle</location>
    </subcellularLocation>
</comment>
<keyword evidence="7 13" id="KW-0732">Signal</keyword>
<dbReference type="Pfam" id="PF25294">
    <property type="entry name" value="RENR_N"/>
    <property type="match status" value="1"/>
</dbReference>
<evidence type="ECO:0000256" key="3">
    <source>
        <dbReference type="ARBA" id="ARBA00004373"/>
    </source>
</evidence>
<name>A0A9N9S2M5_9DIPT</name>
<evidence type="ECO:0000256" key="6">
    <source>
        <dbReference type="ARBA" id="ARBA00022692"/>
    </source>
</evidence>
<evidence type="ECO:0000256" key="8">
    <source>
        <dbReference type="ARBA" id="ARBA00022824"/>
    </source>
</evidence>
<evidence type="ECO:0000256" key="10">
    <source>
        <dbReference type="ARBA" id="ARBA00023136"/>
    </source>
</evidence>
<evidence type="ECO:0000256" key="1">
    <source>
        <dbReference type="ARBA" id="ARBA00004115"/>
    </source>
</evidence>
<feature type="domain" description="Renin receptor-like C-terminal transmembrane spanning segment" evidence="14">
    <location>
        <begin position="240"/>
        <end position="309"/>
    </location>
</feature>
<keyword evidence="6 12" id="KW-0812">Transmembrane</keyword>
<dbReference type="GO" id="GO:0005789">
    <property type="term" value="C:endoplasmic reticulum membrane"/>
    <property type="evidence" value="ECO:0007669"/>
    <property type="project" value="UniProtKB-SubCell"/>
</dbReference>
<dbReference type="GO" id="GO:0030177">
    <property type="term" value="P:positive regulation of Wnt signaling pathway"/>
    <property type="evidence" value="ECO:0007669"/>
    <property type="project" value="TreeGrafter"/>
</dbReference>